<reference evidence="1" key="1">
    <citation type="submission" date="2015-08" db="EMBL/GenBank/DDBJ databases">
        <authorList>
            <person name="Babu N.S."/>
            <person name="Beckwith C.J."/>
            <person name="Beseler K.G."/>
            <person name="Brison A."/>
            <person name="Carone J.V."/>
            <person name="Caskin T.P."/>
            <person name="Diamond M."/>
            <person name="Durham M.E."/>
            <person name="Foxe J.M."/>
            <person name="Go M."/>
            <person name="Henderson B.A."/>
            <person name="Jones I.B."/>
            <person name="McGettigan J.A."/>
            <person name="Micheletti S.J."/>
            <person name="Nasrallah M.E."/>
            <person name="Ortiz D."/>
            <person name="Piller C.R."/>
            <person name="Privatt S.R."/>
            <person name="Schneider S.L."/>
            <person name="Sharp S."/>
            <person name="Smith T.C."/>
            <person name="Stanton J.D."/>
            <person name="Ullery H.E."/>
            <person name="Wilson R.J."/>
            <person name="Serrano M.G."/>
            <person name="Buck G."/>
            <person name="Lee V."/>
            <person name="Wang Y."/>
            <person name="Carvalho R."/>
            <person name="Voegtly L."/>
            <person name="Shi R."/>
            <person name="Duckworth R."/>
            <person name="Johnson A."/>
            <person name="Loviza R."/>
            <person name="Walstead R."/>
            <person name="Shah Z."/>
            <person name="Kiflezghi M."/>
            <person name="Wade K."/>
            <person name="Ball S.L."/>
            <person name="Bradley K.W."/>
            <person name="Asai D.J."/>
            <person name="Bowman C.A."/>
            <person name="Russell D.A."/>
            <person name="Pope W.H."/>
            <person name="Jacobs-Sera D."/>
            <person name="Hendrix R.W."/>
            <person name="Hatfull G.F."/>
        </authorList>
    </citation>
    <scope>NUCLEOTIDE SEQUENCE</scope>
</reference>
<evidence type="ECO:0000313" key="1">
    <source>
        <dbReference type="EMBL" id="CUR60034.1"/>
    </source>
</evidence>
<dbReference type="AlphaFoldDB" id="A0A2P2CDF2"/>
<organism evidence="1">
    <name type="scientific">metagenome</name>
    <dbReference type="NCBI Taxonomy" id="256318"/>
    <lineage>
        <taxon>unclassified sequences</taxon>
        <taxon>metagenomes</taxon>
    </lineage>
</organism>
<gene>
    <name evidence="1" type="ORF">NOCA270046</name>
</gene>
<name>A0A2P2CDF2_9ZZZZ</name>
<dbReference type="EMBL" id="CZKA01000067">
    <property type="protein sequence ID" value="CUR60034.1"/>
    <property type="molecule type" value="Genomic_DNA"/>
</dbReference>
<accession>A0A2P2CDF2</accession>
<sequence>MWMVMTSSWVGLFGLVTVRRGAPVVWHDDPLSEYEEDIRYVQCHAGHLPVEGANR</sequence>
<proteinExistence type="predicted"/>
<protein>
    <submittedName>
        <fullName evidence="1">Uncharacterized protein</fullName>
    </submittedName>
</protein>